<evidence type="ECO:0000259" key="4">
    <source>
        <dbReference type="PROSITE" id="PS50887"/>
    </source>
</evidence>
<dbReference type="SMART" id="SM00448">
    <property type="entry name" value="REC"/>
    <property type="match status" value="1"/>
</dbReference>
<dbReference type="Gene3D" id="3.30.70.270">
    <property type="match status" value="1"/>
</dbReference>
<organism evidence="5 6">
    <name type="scientific">Rippkaea orientalis (strain PCC 8801 / RF-1)</name>
    <name type="common">Cyanothece sp. (strain PCC 8801)</name>
    <dbReference type="NCBI Taxonomy" id="41431"/>
    <lineage>
        <taxon>Bacteria</taxon>
        <taxon>Bacillati</taxon>
        <taxon>Cyanobacteriota</taxon>
        <taxon>Cyanophyceae</taxon>
        <taxon>Oscillatoriophycideae</taxon>
        <taxon>Chroococcales</taxon>
        <taxon>Aphanothecaceae</taxon>
        <taxon>Rippkaea</taxon>
        <taxon>Rippkaea orientalis</taxon>
    </lineage>
</organism>
<dbReference type="Gene3D" id="3.40.50.2300">
    <property type="match status" value="1"/>
</dbReference>
<evidence type="ECO:0000313" key="6">
    <source>
        <dbReference type="Proteomes" id="UP000008204"/>
    </source>
</evidence>
<dbReference type="CDD" id="cd17534">
    <property type="entry name" value="REC_DC-like"/>
    <property type="match status" value="1"/>
</dbReference>
<dbReference type="SUPFAM" id="SSF55785">
    <property type="entry name" value="PYP-like sensor domain (PAS domain)"/>
    <property type="match status" value="1"/>
</dbReference>
<dbReference type="EMBL" id="CP001287">
    <property type="protein sequence ID" value="ACK64525.1"/>
    <property type="molecule type" value="Genomic_DNA"/>
</dbReference>
<dbReference type="InterPro" id="IPR001789">
    <property type="entry name" value="Sig_transdc_resp-reg_receiver"/>
</dbReference>
<dbReference type="CDD" id="cd01949">
    <property type="entry name" value="GGDEF"/>
    <property type="match status" value="1"/>
</dbReference>
<dbReference type="InterPro" id="IPR029787">
    <property type="entry name" value="Nucleotide_cyclase"/>
</dbReference>
<dbReference type="PROSITE" id="PS50110">
    <property type="entry name" value="RESPONSE_REGULATORY"/>
    <property type="match status" value="1"/>
</dbReference>
<dbReference type="PROSITE" id="PS50887">
    <property type="entry name" value="GGDEF"/>
    <property type="match status" value="1"/>
</dbReference>
<dbReference type="OrthoDB" id="9809987at2"/>
<dbReference type="CDD" id="cd00130">
    <property type="entry name" value="PAS"/>
    <property type="match status" value="1"/>
</dbReference>
<evidence type="ECO:0000259" key="2">
    <source>
        <dbReference type="PROSITE" id="PS50110"/>
    </source>
</evidence>
<name>B7JUE5_RIPO1</name>
<dbReference type="SUPFAM" id="SSF52172">
    <property type="entry name" value="CheY-like"/>
    <property type="match status" value="1"/>
</dbReference>
<feature type="domain" description="PAS" evidence="3">
    <location>
        <begin position="131"/>
        <end position="204"/>
    </location>
</feature>
<feature type="modified residue" description="4-aspartylphosphate" evidence="1">
    <location>
        <position position="54"/>
    </location>
</feature>
<dbReference type="InterPro" id="IPR000160">
    <property type="entry name" value="GGDEF_dom"/>
</dbReference>
<dbReference type="InterPro" id="IPR011006">
    <property type="entry name" value="CheY-like_superfamily"/>
</dbReference>
<dbReference type="KEGG" id="cyp:PCC8801_0428"/>
<dbReference type="Proteomes" id="UP000008204">
    <property type="component" value="Chromosome"/>
</dbReference>
<dbReference type="Pfam" id="PF00990">
    <property type="entry name" value="GGDEF"/>
    <property type="match status" value="1"/>
</dbReference>
<dbReference type="Pfam" id="PF00072">
    <property type="entry name" value="Response_reg"/>
    <property type="match status" value="1"/>
</dbReference>
<dbReference type="NCBIfam" id="TIGR00229">
    <property type="entry name" value="sensory_box"/>
    <property type="match status" value="1"/>
</dbReference>
<dbReference type="NCBIfam" id="TIGR00254">
    <property type="entry name" value="GGDEF"/>
    <property type="match status" value="1"/>
</dbReference>
<dbReference type="AlphaFoldDB" id="B7JUE5"/>
<dbReference type="PANTHER" id="PTHR46663">
    <property type="entry name" value="DIGUANYLATE CYCLASE DGCT-RELATED"/>
    <property type="match status" value="1"/>
</dbReference>
<dbReference type="PROSITE" id="PS50112">
    <property type="entry name" value="PAS"/>
    <property type="match status" value="1"/>
</dbReference>
<dbReference type="SMART" id="SM00267">
    <property type="entry name" value="GGDEF"/>
    <property type="match status" value="1"/>
</dbReference>
<feature type="domain" description="Response regulatory" evidence="2">
    <location>
        <begin position="4"/>
        <end position="119"/>
    </location>
</feature>
<accession>B7JUE5</accession>
<dbReference type="STRING" id="41431.PCC8801_0428"/>
<dbReference type="eggNOG" id="COG0784">
    <property type="taxonomic scope" value="Bacteria"/>
</dbReference>
<proteinExistence type="predicted"/>
<dbReference type="Gene3D" id="3.30.450.20">
    <property type="entry name" value="PAS domain"/>
    <property type="match status" value="1"/>
</dbReference>
<dbReference type="SMART" id="SM00091">
    <property type="entry name" value="PAS"/>
    <property type="match status" value="1"/>
</dbReference>
<feature type="domain" description="GGDEF" evidence="4">
    <location>
        <begin position="303"/>
        <end position="436"/>
    </location>
</feature>
<evidence type="ECO:0000313" key="5">
    <source>
        <dbReference type="EMBL" id="ACK64525.1"/>
    </source>
</evidence>
<dbReference type="FunFam" id="3.30.70.270:FF:000001">
    <property type="entry name" value="Diguanylate cyclase domain protein"/>
    <property type="match status" value="1"/>
</dbReference>
<dbReference type="SUPFAM" id="SSF55073">
    <property type="entry name" value="Nucleotide cyclase"/>
    <property type="match status" value="1"/>
</dbReference>
<dbReference type="HOGENOM" id="CLU_000445_11_28_3"/>
<keyword evidence="1" id="KW-0597">Phosphoprotein</keyword>
<dbReference type="InterPro" id="IPR000014">
    <property type="entry name" value="PAS"/>
</dbReference>
<sequence>MPVNILIVEDESIVAQDLQMTLEELGYEVCAIADSGELAIEKATTFKPDLILMDIRLIGEMDGIEAAGIIVKNWNIPIVYLTAHGDEETVARAKLTNPYGYLIKPFVEQDLRITLEIALYKHQIQQTLIEYKQWLFTILQSVGDGVLTTDIHGQITYLNPMAEHLTGWSLAEARGKPVTEVFKLIDEVTRQPIESPITKALEIRQIKNLPDNTVLITKDQQEIPIGDSIALIYEDKDIISLKKQKSQCMGVVVIFRDITEQKLMNQKLHRQAFYDPLTNLPNRRWFYERLIDAIERVKRNPTYLFAVLFLDLDRFKVINDSLGHPIGDRLLTSVASRLRNVLRSIDTISRFGGDEFAILLENIHSSEEAIQIAQRIHKILQVPFLIDGKEVLTNTSIGIVLSSTDYSLPDDLIRDADIAMYRAKAKGKGCYEIFDKVVSNQSYQDVNPSPVVEDT</sequence>
<evidence type="ECO:0000259" key="3">
    <source>
        <dbReference type="PROSITE" id="PS50112"/>
    </source>
</evidence>
<dbReference type="InterPro" id="IPR052163">
    <property type="entry name" value="DGC-Regulatory_Protein"/>
</dbReference>
<dbReference type="Pfam" id="PF13426">
    <property type="entry name" value="PAS_9"/>
    <property type="match status" value="1"/>
</dbReference>
<dbReference type="PANTHER" id="PTHR46663:SF3">
    <property type="entry name" value="SLL0267 PROTEIN"/>
    <property type="match status" value="1"/>
</dbReference>
<gene>
    <name evidence="5" type="ordered locus">PCC8801_0428</name>
</gene>
<dbReference type="eggNOG" id="COG5001">
    <property type="taxonomic scope" value="Bacteria"/>
</dbReference>
<evidence type="ECO:0000256" key="1">
    <source>
        <dbReference type="PROSITE-ProRule" id="PRU00169"/>
    </source>
</evidence>
<keyword evidence="6" id="KW-1185">Reference proteome</keyword>
<dbReference type="InterPro" id="IPR043128">
    <property type="entry name" value="Rev_trsase/Diguanyl_cyclase"/>
</dbReference>
<protein>
    <submittedName>
        <fullName evidence="5">Response regulator receiver modulated diguanylate cyclase with PAS/PAC sensor</fullName>
    </submittedName>
</protein>
<dbReference type="RefSeq" id="WP_012593802.1">
    <property type="nucleotide sequence ID" value="NC_011726.1"/>
</dbReference>
<dbReference type="InterPro" id="IPR035965">
    <property type="entry name" value="PAS-like_dom_sf"/>
</dbReference>
<reference evidence="6" key="1">
    <citation type="journal article" date="2011" name="MBio">
        <title>Novel metabolic attributes of the genus Cyanothece, comprising a group of unicellular nitrogen-fixing Cyanobacteria.</title>
        <authorList>
            <person name="Bandyopadhyay A."/>
            <person name="Elvitigala T."/>
            <person name="Welsh E."/>
            <person name="Stockel J."/>
            <person name="Liberton M."/>
            <person name="Min H."/>
            <person name="Sherman L.A."/>
            <person name="Pakrasi H.B."/>
        </authorList>
    </citation>
    <scope>NUCLEOTIDE SEQUENCE [LARGE SCALE GENOMIC DNA]</scope>
    <source>
        <strain evidence="6">PCC 8801</strain>
    </source>
</reference>
<dbReference type="GO" id="GO:0000160">
    <property type="term" value="P:phosphorelay signal transduction system"/>
    <property type="evidence" value="ECO:0007669"/>
    <property type="project" value="InterPro"/>
</dbReference>